<dbReference type="RefSeq" id="WP_136891301.1">
    <property type="nucleotide sequence ID" value="NZ_CP034413.3"/>
</dbReference>
<name>A0A4D7B013_9FIRM</name>
<dbReference type="InterPro" id="IPR050270">
    <property type="entry name" value="DegV_domain_contain"/>
</dbReference>
<evidence type="ECO:0000256" key="2">
    <source>
        <dbReference type="ARBA" id="ARBA00023121"/>
    </source>
</evidence>
<dbReference type="Gene3D" id="2.20.28.50">
    <property type="entry name" value="degv family protein"/>
    <property type="match status" value="1"/>
</dbReference>
<evidence type="ECO:0000313" key="3">
    <source>
        <dbReference type="EMBL" id="QCI59512.1"/>
    </source>
</evidence>
<dbReference type="GO" id="GO:0008289">
    <property type="term" value="F:lipid binding"/>
    <property type="evidence" value="ECO:0007669"/>
    <property type="project" value="UniProtKB-KW"/>
</dbReference>
<comment type="function">
    <text evidence="1">May bind long-chain fatty acids, such as palmitate, and may play a role in lipid transport or fatty acid metabolism.</text>
</comment>
<dbReference type="Gene3D" id="3.30.1180.10">
    <property type="match status" value="1"/>
</dbReference>
<dbReference type="NCBIfam" id="TIGR00762">
    <property type="entry name" value="DegV"/>
    <property type="match status" value="1"/>
</dbReference>
<dbReference type="Pfam" id="PF02645">
    <property type="entry name" value="DegV"/>
    <property type="match status" value="1"/>
</dbReference>
<accession>A0A4D7B013</accession>
<dbReference type="InterPro" id="IPR003797">
    <property type="entry name" value="DegV"/>
</dbReference>
<dbReference type="AlphaFoldDB" id="A0A4D7B013"/>
<evidence type="ECO:0000256" key="1">
    <source>
        <dbReference type="ARBA" id="ARBA00003238"/>
    </source>
</evidence>
<proteinExistence type="predicted"/>
<dbReference type="KEGG" id="obj:EIO64_10040"/>
<dbReference type="SUPFAM" id="SSF82549">
    <property type="entry name" value="DAK1/DegV-like"/>
    <property type="match status" value="1"/>
</dbReference>
<dbReference type="PANTHER" id="PTHR33434">
    <property type="entry name" value="DEGV DOMAIN-CONTAINING PROTEIN DR_1986-RELATED"/>
    <property type="match status" value="1"/>
</dbReference>
<protein>
    <submittedName>
        <fullName evidence="3">DegV family protein</fullName>
    </submittedName>
</protein>
<sequence length="290" mass="31766">MDDFVILTDSCCDMTARMAADLELEVLPLSLNMEDRVYHNYLDGREIGFQDFYARLRAGALATTSAISVGVFDEAMRKILDSGRDVLYLAFSSALSTTYQSAVIAADDLREAYPGRKIFVVDTLSASLGQGLLVYLCVQEKRKGKTIDQVHVFAEETKAKVCHWFTVDDLNHLKRGGRVSAAAALLGTMLSIKPVLHVDDTGHLVPVSKTRGRKASLLALVDRMAESAIDPAGQTIFISHGDCEADAEFVADEVRRRFGVQDIYINYVGPVIGNHSGPGTLALFFLGSRR</sequence>
<gene>
    <name evidence="3" type="ORF">EIO64_10040</name>
</gene>
<keyword evidence="4" id="KW-1185">Reference proteome</keyword>
<dbReference type="Gene3D" id="3.40.50.10440">
    <property type="entry name" value="Dihydroxyacetone kinase, domain 1"/>
    <property type="match status" value="1"/>
</dbReference>
<dbReference type="EMBL" id="CP034413">
    <property type="protein sequence ID" value="QCI59512.1"/>
    <property type="molecule type" value="Genomic_DNA"/>
</dbReference>
<keyword evidence="2" id="KW-0446">Lipid-binding</keyword>
<reference evidence="4" key="1">
    <citation type="submission" date="2018-12" db="EMBL/GenBank/DDBJ databases">
        <title>Dusodibacter welbiota gen. nov., sp. nov., isolated from human faeces and emended description of the Oscillibacter genus.</title>
        <authorList>
            <person name="Le Roy T."/>
            <person name="Van der Smissen P."/>
            <person name="Delzenne N."/>
            <person name="Muccioli G."/>
            <person name="Collet J.F."/>
            <person name="Cani P.D."/>
        </authorList>
    </citation>
    <scope>NUCLEOTIDE SEQUENCE [LARGE SCALE GENOMIC DNA]</scope>
    <source>
        <strain evidence="4">J115</strain>
    </source>
</reference>
<organism evidence="3 4">
    <name type="scientific">Dysosmobacter welbionis</name>
    <dbReference type="NCBI Taxonomy" id="2093857"/>
    <lineage>
        <taxon>Bacteria</taxon>
        <taxon>Bacillati</taxon>
        <taxon>Bacillota</taxon>
        <taxon>Clostridia</taxon>
        <taxon>Eubacteriales</taxon>
        <taxon>Oscillospiraceae</taxon>
        <taxon>Dysosmobacter</taxon>
    </lineage>
</organism>
<dbReference type="Proteomes" id="UP000298642">
    <property type="component" value="Chromosome"/>
</dbReference>
<evidence type="ECO:0000313" key="4">
    <source>
        <dbReference type="Proteomes" id="UP000298642"/>
    </source>
</evidence>
<dbReference type="PROSITE" id="PS51482">
    <property type="entry name" value="DEGV"/>
    <property type="match status" value="1"/>
</dbReference>
<dbReference type="PANTHER" id="PTHR33434:SF3">
    <property type="entry name" value="DEGV DOMAIN-CONTAINING PROTEIN YITS"/>
    <property type="match status" value="1"/>
</dbReference>
<dbReference type="InterPro" id="IPR043168">
    <property type="entry name" value="DegV_C"/>
</dbReference>